<dbReference type="Proteomes" id="UP000266673">
    <property type="component" value="Unassembled WGS sequence"/>
</dbReference>
<protein>
    <submittedName>
        <fullName evidence="2">Uncharacterized protein</fullName>
    </submittedName>
</protein>
<gene>
    <name evidence="2" type="ORF">C2G38_2224702</name>
</gene>
<keyword evidence="3" id="KW-1185">Reference proteome</keyword>
<proteinExistence type="predicted"/>
<name>A0A397U1N0_9GLOM</name>
<dbReference type="EMBL" id="QKWP01002377">
    <property type="protein sequence ID" value="RIB03561.1"/>
    <property type="molecule type" value="Genomic_DNA"/>
</dbReference>
<feature type="region of interest" description="Disordered" evidence="1">
    <location>
        <begin position="43"/>
        <end position="67"/>
    </location>
</feature>
<evidence type="ECO:0000313" key="3">
    <source>
        <dbReference type="Proteomes" id="UP000266673"/>
    </source>
</evidence>
<dbReference type="AlphaFoldDB" id="A0A397U1N0"/>
<feature type="compositionally biased region" description="Polar residues" evidence="1">
    <location>
        <begin position="56"/>
        <end position="66"/>
    </location>
</feature>
<evidence type="ECO:0000313" key="2">
    <source>
        <dbReference type="EMBL" id="RIB03561.1"/>
    </source>
</evidence>
<evidence type="ECO:0000256" key="1">
    <source>
        <dbReference type="SAM" id="MobiDB-lite"/>
    </source>
</evidence>
<organism evidence="2 3">
    <name type="scientific">Gigaspora rosea</name>
    <dbReference type="NCBI Taxonomy" id="44941"/>
    <lineage>
        <taxon>Eukaryota</taxon>
        <taxon>Fungi</taxon>
        <taxon>Fungi incertae sedis</taxon>
        <taxon>Mucoromycota</taxon>
        <taxon>Glomeromycotina</taxon>
        <taxon>Glomeromycetes</taxon>
        <taxon>Diversisporales</taxon>
        <taxon>Gigasporaceae</taxon>
        <taxon>Gigaspora</taxon>
    </lineage>
</organism>
<reference evidence="2 3" key="1">
    <citation type="submission" date="2018-06" db="EMBL/GenBank/DDBJ databases">
        <title>Comparative genomics reveals the genomic features of Rhizophagus irregularis, R. cerebriforme, R. diaphanum and Gigaspora rosea, and their symbiotic lifestyle signature.</title>
        <authorList>
            <person name="Morin E."/>
            <person name="San Clemente H."/>
            <person name="Chen E.C.H."/>
            <person name="De La Providencia I."/>
            <person name="Hainaut M."/>
            <person name="Kuo A."/>
            <person name="Kohler A."/>
            <person name="Murat C."/>
            <person name="Tang N."/>
            <person name="Roy S."/>
            <person name="Loubradou J."/>
            <person name="Henrissat B."/>
            <person name="Grigoriev I.V."/>
            <person name="Corradi N."/>
            <person name="Roux C."/>
            <person name="Martin F.M."/>
        </authorList>
    </citation>
    <scope>NUCLEOTIDE SEQUENCE [LARGE SCALE GENOMIC DNA]</scope>
    <source>
        <strain evidence="2 3">DAOM 194757</strain>
    </source>
</reference>
<accession>A0A397U1N0</accession>
<sequence>MYPTDRQETVTRTQIYFSKHLLLDLCFGKTILEFFFEKTLSPNKQERKKKSELRLQETQNSRSTRLQEIKVGTGFNNSGLSPEFCDILEEGC</sequence>
<comment type="caution">
    <text evidence="2">The sequence shown here is derived from an EMBL/GenBank/DDBJ whole genome shotgun (WGS) entry which is preliminary data.</text>
</comment>